<dbReference type="GO" id="GO:0005509">
    <property type="term" value="F:calcium ion binding"/>
    <property type="evidence" value="ECO:0007669"/>
    <property type="project" value="InterPro"/>
</dbReference>
<organism evidence="3 4">
    <name type="scientific">Calicophoron daubneyi</name>
    <name type="common">Rumen fluke</name>
    <name type="synonym">Paramphistomum daubneyi</name>
    <dbReference type="NCBI Taxonomy" id="300641"/>
    <lineage>
        <taxon>Eukaryota</taxon>
        <taxon>Metazoa</taxon>
        <taxon>Spiralia</taxon>
        <taxon>Lophotrochozoa</taxon>
        <taxon>Platyhelminthes</taxon>
        <taxon>Trematoda</taxon>
        <taxon>Digenea</taxon>
        <taxon>Plagiorchiida</taxon>
        <taxon>Pronocephalata</taxon>
        <taxon>Paramphistomoidea</taxon>
        <taxon>Paramphistomidae</taxon>
        <taxon>Calicophoron</taxon>
    </lineage>
</organism>
<dbReference type="AlphaFoldDB" id="A0AAV2TUH1"/>
<dbReference type="Proteomes" id="UP001497525">
    <property type="component" value="Unassembled WGS sequence"/>
</dbReference>
<dbReference type="InterPro" id="IPR011992">
    <property type="entry name" value="EF-hand-dom_pair"/>
</dbReference>
<gene>
    <name evidence="3" type="ORF">CDAUBV1_LOCUS16348</name>
</gene>
<proteinExistence type="predicted"/>
<dbReference type="PROSITE" id="PS50222">
    <property type="entry name" value="EF_HAND_2"/>
    <property type="match status" value="1"/>
</dbReference>
<name>A0AAV2TUH1_CALDB</name>
<feature type="compositionally biased region" description="Polar residues" evidence="1">
    <location>
        <begin position="1"/>
        <end position="16"/>
    </location>
</feature>
<dbReference type="EMBL" id="CAXLJL010000822">
    <property type="protein sequence ID" value="CAL5141067.1"/>
    <property type="molecule type" value="Genomic_DNA"/>
</dbReference>
<comment type="caution">
    <text evidence="3">The sequence shown here is derived from an EMBL/GenBank/DDBJ whole genome shotgun (WGS) entry which is preliminary data.</text>
</comment>
<dbReference type="SUPFAM" id="SSF47473">
    <property type="entry name" value="EF-hand"/>
    <property type="match status" value="1"/>
</dbReference>
<evidence type="ECO:0000313" key="3">
    <source>
        <dbReference type="EMBL" id="CAL5141067.1"/>
    </source>
</evidence>
<evidence type="ECO:0000313" key="4">
    <source>
        <dbReference type="Proteomes" id="UP001497525"/>
    </source>
</evidence>
<dbReference type="InterPro" id="IPR002048">
    <property type="entry name" value="EF_hand_dom"/>
</dbReference>
<sequence length="112" mass="12525">MHEQTDSVGQSSQTHVSKPDSDNGVPIWPKIQLSAEFKEDIRKAFLLFDRNGEGTVDVDAVRVSGALGPKTLMFAGKPTLGPRSFSFQVHIFGHMTLITPYHKFILLVRRFV</sequence>
<accession>A0AAV2TUH1</accession>
<feature type="region of interest" description="Disordered" evidence="1">
    <location>
        <begin position="1"/>
        <end position="27"/>
    </location>
</feature>
<evidence type="ECO:0000259" key="2">
    <source>
        <dbReference type="PROSITE" id="PS50222"/>
    </source>
</evidence>
<feature type="domain" description="EF-hand" evidence="2">
    <location>
        <begin position="36"/>
        <end position="71"/>
    </location>
</feature>
<reference evidence="3" key="1">
    <citation type="submission" date="2024-06" db="EMBL/GenBank/DDBJ databases">
        <authorList>
            <person name="Liu X."/>
            <person name="Lenzi L."/>
            <person name="Haldenby T S."/>
            <person name="Uol C."/>
        </authorList>
    </citation>
    <scope>NUCLEOTIDE SEQUENCE</scope>
</reference>
<evidence type="ECO:0000256" key="1">
    <source>
        <dbReference type="SAM" id="MobiDB-lite"/>
    </source>
</evidence>
<protein>
    <recommendedName>
        <fullName evidence="2">EF-hand domain-containing protein</fullName>
    </recommendedName>
</protein>